<feature type="transmembrane region" description="Helical" evidence="1">
    <location>
        <begin position="42"/>
        <end position="62"/>
    </location>
</feature>
<protein>
    <submittedName>
        <fullName evidence="2">Conserved membrane protein</fullName>
    </submittedName>
</protein>
<keyword evidence="1" id="KW-1133">Transmembrane helix</keyword>
<dbReference type="Pfam" id="PF04657">
    <property type="entry name" value="DMT_YdcZ"/>
    <property type="match status" value="1"/>
</dbReference>
<dbReference type="PANTHER" id="PTHR34821">
    <property type="entry name" value="INNER MEMBRANE PROTEIN YDCZ"/>
    <property type="match status" value="1"/>
</dbReference>
<evidence type="ECO:0000256" key="1">
    <source>
        <dbReference type="SAM" id="Phobius"/>
    </source>
</evidence>
<feature type="transmembrane region" description="Helical" evidence="1">
    <location>
        <begin position="100"/>
        <end position="120"/>
    </location>
</feature>
<dbReference type="EMBL" id="CTRP01000014">
    <property type="protein sequence ID" value="CQR73957.1"/>
    <property type="molecule type" value="Genomic_DNA"/>
</dbReference>
<evidence type="ECO:0000313" key="3">
    <source>
        <dbReference type="Proteomes" id="UP000049855"/>
    </source>
</evidence>
<feature type="transmembrane region" description="Helical" evidence="1">
    <location>
        <begin position="74"/>
        <end position="94"/>
    </location>
</feature>
<keyword evidence="3" id="KW-1185">Reference proteome</keyword>
<keyword evidence="1" id="KW-0812">Transmembrane</keyword>
<gene>
    <name evidence="2" type="ORF">SpAn4DRAFT_0419</name>
</gene>
<dbReference type="PANTHER" id="PTHR34821:SF2">
    <property type="entry name" value="INNER MEMBRANE PROTEIN YDCZ"/>
    <property type="match status" value="1"/>
</dbReference>
<organism evidence="2 3">
    <name type="scientific">Sporomusa ovata</name>
    <dbReference type="NCBI Taxonomy" id="2378"/>
    <lineage>
        <taxon>Bacteria</taxon>
        <taxon>Bacillati</taxon>
        <taxon>Bacillota</taxon>
        <taxon>Negativicutes</taxon>
        <taxon>Selenomonadales</taxon>
        <taxon>Sporomusaceae</taxon>
        <taxon>Sporomusa</taxon>
    </lineage>
</organism>
<reference evidence="3" key="1">
    <citation type="submission" date="2015-03" db="EMBL/GenBank/DDBJ databases">
        <authorList>
            <person name="Nijsse Bart"/>
        </authorList>
    </citation>
    <scope>NUCLEOTIDE SEQUENCE [LARGE SCALE GENOMIC DNA]</scope>
</reference>
<feature type="transmembrane region" description="Helical" evidence="1">
    <location>
        <begin position="132"/>
        <end position="149"/>
    </location>
</feature>
<dbReference type="Proteomes" id="UP000049855">
    <property type="component" value="Unassembled WGS sequence"/>
</dbReference>
<keyword evidence="1" id="KW-0472">Membrane</keyword>
<dbReference type="RefSeq" id="WP_021169960.1">
    <property type="nucleotide sequence ID" value="NZ_CTRP01000014.1"/>
</dbReference>
<dbReference type="GO" id="GO:0005886">
    <property type="term" value="C:plasma membrane"/>
    <property type="evidence" value="ECO:0007669"/>
    <property type="project" value="TreeGrafter"/>
</dbReference>
<dbReference type="AlphaFoldDB" id="A0A0U1L2N6"/>
<evidence type="ECO:0000313" key="2">
    <source>
        <dbReference type="EMBL" id="CQR73957.1"/>
    </source>
</evidence>
<proteinExistence type="predicted"/>
<name>A0A0U1L2N6_9FIRM</name>
<sequence>MNFISSEMLPLVLAFVSGVLMAVQGSINTGLSKVIGLLEATFVVQITGTILVMMLLFIGNMGKGNLSAWQDAPWYSWLGGILGVAIIYLVAASIPSVGVANATTAIIVGQVLTAIIIDYLGGFGLERMACSPKQLIGLVLLAVGARLLLK</sequence>
<accession>A0A0U1L2N6</accession>
<dbReference type="InterPro" id="IPR006750">
    <property type="entry name" value="YdcZ"/>
</dbReference>